<evidence type="ECO:0000256" key="7">
    <source>
        <dbReference type="RuleBase" id="RU004504"/>
    </source>
</evidence>
<dbReference type="RefSeq" id="WP_191272275.1">
    <property type="nucleotide sequence ID" value="NZ_BNDS01000007.1"/>
</dbReference>
<evidence type="ECO:0000256" key="3">
    <source>
        <dbReference type="ARBA" id="ARBA00022576"/>
    </source>
</evidence>
<keyword evidence="5" id="KW-0663">Pyridoxal phosphate</keyword>
<dbReference type="Gene3D" id="3.90.1150.10">
    <property type="entry name" value="Aspartate Aminotransferase, domain 1"/>
    <property type="match status" value="1"/>
</dbReference>
<evidence type="ECO:0000313" key="10">
    <source>
        <dbReference type="Proteomes" id="UP000637074"/>
    </source>
</evidence>
<dbReference type="SUPFAM" id="SSF53383">
    <property type="entry name" value="PLP-dependent transferases"/>
    <property type="match status" value="1"/>
</dbReference>
<dbReference type="InterPro" id="IPR015424">
    <property type="entry name" value="PyrdxlP-dep_Trfase"/>
</dbReference>
<feature type="domain" description="Aminotransferase class V" evidence="8">
    <location>
        <begin position="21"/>
        <end position="329"/>
    </location>
</feature>
<keyword evidence="10" id="KW-1185">Reference proteome</keyword>
<comment type="similarity">
    <text evidence="2 6">Belongs to the class-V pyridoxal-phosphate-dependent aminotransferase family.</text>
</comment>
<dbReference type="GO" id="GO:0008483">
    <property type="term" value="F:transaminase activity"/>
    <property type="evidence" value="ECO:0007669"/>
    <property type="project" value="UniProtKB-KW"/>
</dbReference>
<evidence type="ECO:0000256" key="6">
    <source>
        <dbReference type="RuleBase" id="RU004075"/>
    </source>
</evidence>
<dbReference type="EMBL" id="BNDS01000007">
    <property type="protein sequence ID" value="GHH98431.1"/>
    <property type="molecule type" value="Genomic_DNA"/>
</dbReference>
<dbReference type="InterPro" id="IPR000192">
    <property type="entry name" value="Aminotrans_V_dom"/>
</dbReference>
<dbReference type="InterPro" id="IPR015422">
    <property type="entry name" value="PyrdxlP-dep_Trfase_small"/>
</dbReference>
<evidence type="ECO:0000256" key="1">
    <source>
        <dbReference type="ARBA" id="ARBA00001933"/>
    </source>
</evidence>
<dbReference type="PROSITE" id="PS00595">
    <property type="entry name" value="AA_TRANSFER_CLASS_5"/>
    <property type="match status" value="1"/>
</dbReference>
<dbReference type="Gene3D" id="3.40.640.10">
    <property type="entry name" value="Type I PLP-dependent aspartate aminotransferase-like (Major domain)"/>
    <property type="match status" value="1"/>
</dbReference>
<name>A0ABQ3N2V4_9BACI</name>
<reference evidence="9 10" key="1">
    <citation type="journal article" date="2022" name="Int. J. Syst. Evol. Microbiol.">
        <title>Neobacillus kokaensis sp. nov., isolated from soil.</title>
        <authorList>
            <person name="Yuki K."/>
            <person name="Matsubara H."/>
            <person name="Yamaguchi S."/>
        </authorList>
    </citation>
    <scope>NUCLEOTIDE SEQUENCE [LARGE SCALE GENOMIC DNA]</scope>
    <source>
        <strain evidence="9 10">LOB 377</strain>
    </source>
</reference>
<keyword evidence="4" id="KW-0808">Transferase</keyword>
<evidence type="ECO:0000256" key="5">
    <source>
        <dbReference type="ARBA" id="ARBA00022898"/>
    </source>
</evidence>
<evidence type="ECO:0000313" key="9">
    <source>
        <dbReference type="EMBL" id="GHH98431.1"/>
    </source>
</evidence>
<dbReference type="PIRSF" id="PIRSF000524">
    <property type="entry name" value="SPT"/>
    <property type="match status" value="1"/>
</dbReference>
<organism evidence="9 10">
    <name type="scientific">Neobacillus kokaensis</name>
    <dbReference type="NCBI Taxonomy" id="2759023"/>
    <lineage>
        <taxon>Bacteria</taxon>
        <taxon>Bacillati</taxon>
        <taxon>Bacillota</taxon>
        <taxon>Bacilli</taxon>
        <taxon>Bacillales</taxon>
        <taxon>Bacillaceae</taxon>
        <taxon>Neobacillus</taxon>
    </lineage>
</organism>
<gene>
    <name evidence="9" type="ORF">AM1BK_19740</name>
</gene>
<dbReference type="InterPro" id="IPR015421">
    <property type="entry name" value="PyrdxlP-dep_Trfase_major"/>
</dbReference>
<protein>
    <submittedName>
        <fullName evidence="9">Serine--pyruvate aminotransferase</fullName>
    </submittedName>
</protein>
<evidence type="ECO:0000256" key="4">
    <source>
        <dbReference type="ARBA" id="ARBA00022679"/>
    </source>
</evidence>
<dbReference type="PANTHER" id="PTHR21152">
    <property type="entry name" value="AMINOTRANSFERASE CLASS V"/>
    <property type="match status" value="1"/>
</dbReference>
<dbReference type="InterPro" id="IPR024169">
    <property type="entry name" value="SP_NH2Trfase/AEP_transaminase"/>
</dbReference>
<keyword evidence="3 9" id="KW-0032">Aminotransferase</keyword>
<accession>A0ABQ3N2V4</accession>
<dbReference type="Proteomes" id="UP000637074">
    <property type="component" value="Unassembled WGS sequence"/>
</dbReference>
<evidence type="ECO:0000256" key="2">
    <source>
        <dbReference type="ARBA" id="ARBA00009236"/>
    </source>
</evidence>
<dbReference type="Pfam" id="PF00266">
    <property type="entry name" value="Aminotran_5"/>
    <property type="match status" value="1"/>
</dbReference>
<comment type="cofactor">
    <cofactor evidence="1 7">
        <name>pyridoxal 5'-phosphate</name>
        <dbReference type="ChEBI" id="CHEBI:597326"/>
    </cofactor>
</comment>
<proteinExistence type="inferred from homology"/>
<dbReference type="PANTHER" id="PTHR21152:SF24">
    <property type="entry name" value="ALANINE--GLYOXYLATE AMINOTRANSFERASE 1"/>
    <property type="match status" value="1"/>
</dbReference>
<dbReference type="InterPro" id="IPR020578">
    <property type="entry name" value="Aminotrans_V_PyrdxlP_BS"/>
</dbReference>
<sequence>MRNKEMLLIPGPTPVVDSIYDALAEETQSHTDPRFVSIYRNAIEKTREMLNTDGEVFVISGSGTLAMEMAVVNTVSAGEKLLVISHGYFGDRFIQLGKAFGIEVDVLQAEWGKRVSPEEVQKKLSAEKIKAVTITHADTSTGVAADLNTLVPIIKKHGALVILDGVCATAAMEEDMGKTYGNPEFKIDVVLTGSQKAIGVPPGLAIVAFNQSALSAREKIERLPAYYCDIYNWMPIMNDPSKYFATPPVNLIYAYDEGMKLVLEEGLEKRYRRHEAYGKAVRAALAEFGMTALAEENVAAATLSCILYPEGVNDAAFRAALAKKGLIVSGALAHLAGKAFRIGHMGNTTEQMLEKAIMLIGETLNELGHSVDSSQAAERFIETISHCTK</sequence>
<comment type="caution">
    <text evidence="9">The sequence shown here is derived from an EMBL/GenBank/DDBJ whole genome shotgun (WGS) entry which is preliminary data.</text>
</comment>
<evidence type="ECO:0000259" key="8">
    <source>
        <dbReference type="Pfam" id="PF00266"/>
    </source>
</evidence>